<feature type="non-terminal residue" evidence="2">
    <location>
        <position position="1"/>
    </location>
</feature>
<keyword evidence="1" id="KW-0472">Membrane</keyword>
<evidence type="ECO:0000256" key="1">
    <source>
        <dbReference type="SAM" id="Phobius"/>
    </source>
</evidence>
<protein>
    <submittedName>
        <fullName evidence="2">Uncharacterized protein</fullName>
    </submittedName>
</protein>
<dbReference type="EMBL" id="LSRX01000096">
    <property type="protein sequence ID" value="OLQ09460.1"/>
    <property type="molecule type" value="Genomic_DNA"/>
</dbReference>
<name>A0A1Q9EPX0_SYMMI</name>
<proteinExistence type="predicted"/>
<keyword evidence="1" id="KW-0812">Transmembrane</keyword>
<feature type="transmembrane region" description="Helical" evidence="1">
    <location>
        <begin position="100"/>
        <end position="118"/>
    </location>
</feature>
<comment type="caution">
    <text evidence="2">The sequence shown here is derived from an EMBL/GenBank/DDBJ whole genome shotgun (WGS) entry which is preliminary data.</text>
</comment>
<keyword evidence="3" id="KW-1185">Reference proteome</keyword>
<evidence type="ECO:0000313" key="3">
    <source>
        <dbReference type="Proteomes" id="UP000186817"/>
    </source>
</evidence>
<dbReference type="OrthoDB" id="10272789at2759"/>
<organism evidence="2 3">
    <name type="scientific">Symbiodinium microadriaticum</name>
    <name type="common">Dinoflagellate</name>
    <name type="synonym">Zooxanthella microadriatica</name>
    <dbReference type="NCBI Taxonomy" id="2951"/>
    <lineage>
        <taxon>Eukaryota</taxon>
        <taxon>Sar</taxon>
        <taxon>Alveolata</taxon>
        <taxon>Dinophyceae</taxon>
        <taxon>Suessiales</taxon>
        <taxon>Symbiodiniaceae</taxon>
        <taxon>Symbiodinium</taxon>
    </lineage>
</organism>
<sequence length="163" mass="18601">AGVVFLMETSDINSIIVNSVALVFLLSLDEVMAIGLMHDQVRKLLNICEPFVVDRSSDGLDGCEDMDDAATLRMYEAQCAQSSSLRRFLADLFLYQYRQFYIVVLLTPLLVGSYFFQFCEYRDGQFVSHKMFFPKSTAFTFLPSIFPVGYEEDAFWEMPTSDA</sequence>
<keyword evidence="1" id="KW-1133">Transmembrane helix</keyword>
<gene>
    <name evidence="2" type="ORF">AK812_SmicGene6903</name>
</gene>
<feature type="transmembrane region" description="Helical" evidence="1">
    <location>
        <begin position="15"/>
        <end position="37"/>
    </location>
</feature>
<dbReference type="Proteomes" id="UP000186817">
    <property type="component" value="Unassembled WGS sequence"/>
</dbReference>
<evidence type="ECO:0000313" key="2">
    <source>
        <dbReference type="EMBL" id="OLQ09460.1"/>
    </source>
</evidence>
<dbReference type="AlphaFoldDB" id="A0A1Q9EPX0"/>
<reference evidence="2 3" key="1">
    <citation type="submission" date="2016-02" db="EMBL/GenBank/DDBJ databases">
        <title>Genome analysis of coral dinoflagellate symbionts highlights evolutionary adaptations to a symbiotic lifestyle.</title>
        <authorList>
            <person name="Aranda M."/>
            <person name="Li Y."/>
            <person name="Liew Y.J."/>
            <person name="Baumgarten S."/>
            <person name="Simakov O."/>
            <person name="Wilson M."/>
            <person name="Piel J."/>
            <person name="Ashoor H."/>
            <person name="Bougouffa S."/>
            <person name="Bajic V.B."/>
            <person name="Ryu T."/>
            <person name="Ravasi T."/>
            <person name="Bayer T."/>
            <person name="Micklem G."/>
            <person name="Kim H."/>
            <person name="Bhak J."/>
            <person name="Lajeunesse T.C."/>
            <person name="Voolstra C.R."/>
        </authorList>
    </citation>
    <scope>NUCLEOTIDE SEQUENCE [LARGE SCALE GENOMIC DNA]</scope>
    <source>
        <strain evidence="2 3">CCMP2467</strain>
    </source>
</reference>
<accession>A0A1Q9EPX0</accession>